<feature type="region of interest" description="Disordered" evidence="8">
    <location>
        <begin position="724"/>
        <end position="783"/>
    </location>
</feature>
<dbReference type="EC" id="3.4.19.12" evidence="3"/>
<dbReference type="AlphaFoldDB" id="A0A9W9NQF0"/>
<dbReference type="InterPro" id="IPR035927">
    <property type="entry name" value="DUSP-like_sf"/>
</dbReference>
<evidence type="ECO:0000259" key="10">
    <source>
        <dbReference type="PROSITE" id="PS51283"/>
    </source>
</evidence>
<dbReference type="PROSITE" id="PS00973">
    <property type="entry name" value="USP_2"/>
    <property type="match status" value="1"/>
</dbReference>
<dbReference type="SUPFAM" id="SSF54001">
    <property type="entry name" value="Cysteine proteinases"/>
    <property type="match status" value="1"/>
</dbReference>
<dbReference type="GO" id="GO:0016579">
    <property type="term" value="P:protein deubiquitination"/>
    <property type="evidence" value="ECO:0007669"/>
    <property type="project" value="InterPro"/>
</dbReference>
<feature type="region of interest" description="Disordered" evidence="8">
    <location>
        <begin position="1104"/>
        <end position="1233"/>
    </location>
</feature>
<name>A0A9W9NQF0_9EURO</name>
<evidence type="ECO:0000256" key="4">
    <source>
        <dbReference type="ARBA" id="ARBA00022670"/>
    </source>
</evidence>
<dbReference type="InterPro" id="IPR006615">
    <property type="entry name" value="Pept_C19_DUSP"/>
</dbReference>
<feature type="region of interest" description="Disordered" evidence="8">
    <location>
        <begin position="339"/>
        <end position="383"/>
    </location>
</feature>
<dbReference type="PANTHER" id="PTHR21646:SF24">
    <property type="entry name" value="UBIQUITIN CARBOXYL-TERMINAL HYDROLASE"/>
    <property type="match status" value="1"/>
</dbReference>
<comment type="catalytic activity">
    <reaction evidence="1">
        <text>Thiol-dependent hydrolysis of ester, thioester, amide, peptide and isopeptide bonds formed by the C-terminal Gly of ubiquitin (a 76-residue protein attached to proteins as an intracellular targeting signal).</text>
        <dbReference type="EC" id="3.4.19.12"/>
    </reaction>
</comment>
<dbReference type="OrthoDB" id="952271at2759"/>
<feature type="region of interest" description="Disordered" evidence="8">
    <location>
        <begin position="822"/>
        <end position="864"/>
    </location>
</feature>
<feature type="compositionally biased region" description="Polar residues" evidence="8">
    <location>
        <begin position="754"/>
        <end position="766"/>
    </location>
</feature>
<dbReference type="Pfam" id="PF06337">
    <property type="entry name" value="DUSP"/>
    <property type="match status" value="1"/>
</dbReference>
<dbReference type="InterPro" id="IPR001394">
    <property type="entry name" value="Peptidase_C19_UCH"/>
</dbReference>
<feature type="domain" description="USP" evidence="9">
    <location>
        <begin position="382"/>
        <end position="1083"/>
    </location>
</feature>
<comment type="similarity">
    <text evidence="2">Belongs to the peptidase C19 family.</text>
</comment>
<evidence type="ECO:0000256" key="5">
    <source>
        <dbReference type="ARBA" id="ARBA00022786"/>
    </source>
</evidence>
<evidence type="ECO:0000256" key="3">
    <source>
        <dbReference type="ARBA" id="ARBA00012759"/>
    </source>
</evidence>
<feature type="compositionally biased region" description="Acidic residues" evidence="8">
    <location>
        <begin position="1157"/>
        <end position="1166"/>
    </location>
</feature>
<keyword evidence="12" id="KW-1185">Reference proteome</keyword>
<evidence type="ECO:0000256" key="1">
    <source>
        <dbReference type="ARBA" id="ARBA00000707"/>
    </source>
</evidence>
<dbReference type="RefSeq" id="XP_058328176.1">
    <property type="nucleotide sequence ID" value="XM_058477831.1"/>
</dbReference>
<feature type="compositionally biased region" description="Basic and acidic residues" evidence="8">
    <location>
        <begin position="339"/>
        <end position="353"/>
    </location>
</feature>
<keyword evidence="5" id="KW-0833">Ubl conjugation pathway</keyword>
<dbReference type="InterPro" id="IPR018200">
    <property type="entry name" value="USP_CS"/>
</dbReference>
<reference evidence="11" key="2">
    <citation type="journal article" date="2023" name="IMA Fungus">
        <title>Comparative genomic study of the Penicillium genus elucidates a diverse pangenome and 15 lateral gene transfer events.</title>
        <authorList>
            <person name="Petersen C."/>
            <person name="Sorensen T."/>
            <person name="Nielsen M.R."/>
            <person name="Sondergaard T.E."/>
            <person name="Sorensen J.L."/>
            <person name="Fitzpatrick D.A."/>
            <person name="Frisvad J.C."/>
            <person name="Nielsen K.L."/>
        </authorList>
    </citation>
    <scope>NUCLEOTIDE SEQUENCE</scope>
    <source>
        <strain evidence="11">IBT 19713</strain>
    </source>
</reference>
<dbReference type="Proteomes" id="UP001150941">
    <property type="component" value="Unassembled WGS sequence"/>
</dbReference>
<evidence type="ECO:0000256" key="7">
    <source>
        <dbReference type="ARBA" id="ARBA00022807"/>
    </source>
</evidence>
<reference evidence="11" key="1">
    <citation type="submission" date="2022-11" db="EMBL/GenBank/DDBJ databases">
        <authorList>
            <person name="Petersen C."/>
        </authorList>
    </citation>
    <scope>NUCLEOTIDE SEQUENCE</scope>
    <source>
        <strain evidence="11">IBT 19713</strain>
    </source>
</reference>
<dbReference type="InterPro" id="IPR038765">
    <property type="entry name" value="Papain-like_cys_pep_sf"/>
</dbReference>
<dbReference type="SMART" id="SM00695">
    <property type="entry name" value="DUSP"/>
    <property type="match status" value="1"/>
</dbReference>
<dbReference type="GO" id="GO:0006508">
    <property type="term" value="P:proteolysis"/>
    <property type="evidence" value="ECO:0007669"/>
    <property type="project" value="UniProtKB-KW"/>
</dbReference>
<dbReference type="Pfam" id="PF00443">
    <property type="entry name" value="UCH"/>
    <property type="match status" value="1"/>
</dbReference>
<protein>
    <recommendedName>
        <fullName evidence="3">ubiquitinyl hydrolase 1</fullName>
        <ecNumber evidence="3">3.4.19.12</ecNumber>
    </recommendedName>
</protein>
<organism evidence="11 12">
    <name type="scientific">Penicillium chermesinum</name>
    <dbReference type="NCBI Taxonomy" id="63820"/>
    <lineage>
        <taxon>Eukaryota</taxon>
        <taxon>Fungi</taxon>
        <taxon>Dikarya</taxon>
        <taxon>Ascomycota</taxon>
        <taxon>Pezizomycotina</taxon>
        <taxon>Eurotiomycetes</taxon>
        <taxon>Eurotiomycetidae</taxon>
        <taxon>Eurotiales</taxon>
        <taxon>Aspergillaceae</taxon>
        <taxon>Penicillium</taxon>
    </lineage>
</organism>
<dbReference type="PANTHER" id="PTHR21646">
    <property type="entry name" value="UBIQUITIN CARBOXYL-TERMINAL HYDROLASE"/>
    <property type="match status" value="1"/>
</dbReference>
<dbReference type="GeneID" id="83205134"/>
<accession>A0A9W9NQF0</accession>
<dbReference type="InterPro" id="IPR050185">
    <property type="entry name" value="Ub_carboxyl-term_hydrolase"/>
</dbReference>
<keyword evidence="6" id="KW-0378">Hydrolase</keyword>
<feature type="domain" description="DUSP" evidence="10">
    <location>
        <begin position="24"/>
        <end position="145"/>
    </location>
</feature>
<dbReference type="GO" id="GO:0004843">
    <property type="term" value="F:cysteine-type deubiquitinase activity"/>
    <property type="evidence" value="ECO:0007669"/>
    <property type="project" value="UniProtKB-EC"/>
</dbReference>
<dbReference type="Gene3D" id="3.30.2230.10">
    <property type="entry name" value="DUSP-like"/>
    <property type="match status" value="1"/>
</dbReference>
<feature type="region of interest" description="Disordered" evidence="8">
    <location>
        <begin position="1"/>
        <end position="22"/>
    </location>
</feature>
<dbReference type="InterPro" id="IPR028889">
    <property type="entry name" value="USP"/>
</dbReference>
<sequence length="1233" mass="136531">MATGGVSMPTPMDLDGANDTDTRNQFDKQIAEVQALMEKPLKDGQRGYAVSMSWLKLVFARSTEYTDLADKDSFGKELGPVDNSDLILDIGPQENLKDETGQVFVPMRPDVTLDQDYRIVPAKAWHLIVKWYGKPEGSPIIRYAHETNPEGESVVIYELRPPFVSLFKLANPSLGVTPQTLKEKSKSPPKAIAGRQMSFQKWLKEAKLQTGIPMSTKVRVWKIRDGLPSINASHVNTPSGSRAASPAPPAALLSSTQKSMLVDLNSFLSLDEGNQREVIDIKDQTDNPKYNGKMSLIMAGLVETDTVVLEQQVGSKGEWISEASAATLKKLGIPIEKVKAKNEKETPSARKPDVAPTSGRDSPAVELPKGTKRRPDPKLGRTGLDNLGNTCYQNAATQCLRAVQELSIYFLTNSHKADLNYTNPLGYNGRLASVYASLLQNIYREPKDHFRPSNFRSAVGRFNPIYSTWEQHDSQEFLSFVLDGLSEDLNTIENKPYIEKPDSTAEMVHDRKLLEEFASKHWSIYTARNESPIVDLFSGMYKSTVECPDCSKVSIKFEPYTSLSLPIPHDSHIVYREVTYAPLASPPIKFTVEVSKSDTIPQFRKKVAERMGSDPNKLIGMDVDDDGGVWSFFTNERSTYYDLGLKPADRVIFVELDVAADEDRLLVPIFHRGFGGSSPERPPPSVLSFTKEETHDLAAIYRKILRYVSTLTTRDIFSNAAPQIKAATSSTEDSDTVELTEDDAKSADSRIKTDSVSVQDGTTPGGDSTEDTEPSPANPPHVLAGTIAPHLLELFDVEYIPASYSQDLITGRYREWKKPQKPIISRLKRSPPKTSSASSGDSDDESTGSQPENGGQPAVSSGLVQDKPFIFEREGLILSWNKEAREALFLDPEDGKSTHQNPPYVRDQSLEQSRAARAAKKARGISLDDCLKEFNSEEILSENDAWYCPDCKEFRQAKKKLDIWYAPDILVMHLKRFTSIASSGKGGLRTPTKFDQVIDFPLEDLDISSYISGPKTGKSTKYDLFAIDCHSGTLQFGHYYAYAKNWVTGDWFEFNDSSTSPIRGDIRKRIVTGSNYLLFYRRQSDVPLGGPRFEKAMNIYNGLQEDPEEESENGDRVVGTSSAPSQPILDQPPSWSFSRREDDDDEGSSRRLPGDINGDDDGDLFSDENSNIAIGGGSNSDAGERLEGLTTPGVASDNEAAFEDVPPLLSEGSDDELPVVELKVGDDGKLNDE</sequence>
<evidence type="ECO:0000313" key="12">
    <source>
        <dbReference type="Proteomes" id="UP001150941"/>
    </source>
</evidence>
<dbReference type="SUPFAM" id="SSF143791">
    <property type="entry name" value="DUSP-like"/>
    <property type="match status" value="1"/>
</dbReference>
<dbReference type="PROSITE" id="PS51283">
    <property type="entry name" value="DUSP"/>
    <property type="match status" value="1"/>
</dbReference>
<keyword evidence="4" id="KW-0645">Protease</keyword>
<keyword evidence="7" id="KW-0788">Thiol protease</keyword>
<evidence type="ECO:0000256" key="8">
    <source>
        <dbReference type="SAM" id="MobiDB-lite"/>
    </source>
</evidence>
<evidence type="ECO:0000256" key="2">
    <source>
        <dbReference type="ARBA" id="ARBA00009085"/>
    </source>
</evidence>
<feature type="compositionally biased region" description="Polar residues" evidence="8">
    <location>
        <begin position="850"/>
        <end position="863"/>
    </location>
</feature>
<evidence type="ECO:0000313" key="11">
    <source>
        <dbReference type="EMBL" id="KAJ5223993.1"/>
    </source>
</evidence>
<dbReference type="PROSITE" id="PS50235">
    <property type="entry name" value="USP_3"/>
    <property type="match status" value="1"/>
</dbReference>
<proteinExistence type="inferred from homology"/>
<feature type="compositionally biased region" description="Acidic residues" evidence="8">
    <location>
        <begin position="732"/>
        <end position="741"/>
    </location>
</feature>
<comment type="caution">
    <text evidence="11">The sequence shown here is derived from an EMBL/GenBank/DDBJ whole genome shotgun (WGS) entry which is preliminary data.</text>
</comment>
<dbReference type="EMBL" id="JAPQKS010000006">
    <property type="protein sequence ID" value="KAJ5223993.1"/>
    <property type="molecule type" value="Genomic_DNA"/>
</dbReference>
<evidence type="ECO:0000256" key="6">
    <source>
        <dbReference type="ARBA" id="ARBA00022801"/>
    </source>
</evidence>
<dbReference type="Gene3D" id="3.90.70.10">
    <property type="entry name" value="Cysteine proteinases"/>
    <property type="match status" value="2"/>
</dbReference>
<gene>
    <name evidence="11" type="ORF">N7468_008535</name>
</gene>
<feature type="compositionally biased region" description="Basic and acidic residues" evidence="8">
    <location>
        <begin position="1223"/>
        <end position="1233"/>
    </location>
</feature>
<feature type="compositionally biased region" description="Basic and acidic residues" evidence="8">
    <location>
        <begin position="742"/>
        <end position="753"/>
    </location>
</feature>
<evidence type="ECO:0000259" key="9">
    <source>
        <dbReference type="PROSITE" id="PS50235"/>
    </source>
</evidence>